<dbReference type="AlphaFoldDB" id="A0A227NS38"/>
<dbReference type="RefSeq" id="WP_089481413.1">
    <property type="nucleotide sequence ID" value="NZ_MUGS01000057.1"/>
</dbReference>
<evidence type="ECO:0000313" key="2">
    <source>
        <dbReference type="Proteomes" id="UP000214684"/>
    </source>
</evidence>
<evidence type="ECO:0000313" key="1">
    <source>
        <dbReference type="EMBL" id="OXG00004.1"/>
    </source>
</evidence>
<dbReference type="OrthoDB" id="1363777at2"/>
<dbReference type="EMBL" id="MUGS01000057">
    <property type="protein sequence ID" value="OXG00004.1"/>
    <property type="molecule type" value="Genomic_DNA"/>
</dbReference>
<reference evidence="1 2" key="1">
    <citation type="submission" date="2016-11" db="EMBL/GenBank/DDBJ databases">
        <title>Whole genomes of Flavobacteriaceae.</title>
        <authorList>
            <person name="Stine C."/>
            <person name="Li C."/>
            <person name="Tadesse D."/>
        </authorList>
    </citation>
    <scope>NUCLEOTIDE SEQUENCE [LARGE SCALE GENOMIC DNA]</scope>
    <source>
        <strain evidence="1 2">DSM 24704</strain>
    </source>
</reference>
<sequence length="200" mass="23986">MKKILYVFIISQFIFSCSASKDQNAPINDYISSLDLKDSDKIMLIQEKINNNVTIEIFKGNIYYEPYTNKYERNEGLNEPLYDKKDWEKMKTKYENNYIKDQWIKGDYWTLKDFKHQNIIFIKQEKFPNPGKYEKFDFQENYKVFSFSNVIYYKHKKYAVFTIKSTTTDYKNIDKSSVLILTKIGGKWTVFLDVGDGIYR</sequence>
<gene>
    <name evidence="1" type="ORF">B0A64_20815</name>
</gene>
<proteinExistence type="predicted"/>
<comment type="caution">
    <text evidence="1">The sequence shown here is derived from an EMBL/GenBank/DDBJ whole genome shotgun (WGS) entry which is preliminary data.</text>
</comment>
<accession>A0A227NS38</accession>
<name>A0A227NS38_9FLAO</name>
<organism evidence="1 2">
    <name type="scientific">Flavobacterium araucananum</name>
    <dbReference type="NCBI Taxonomy" id="946678"/>
    <lineage>
        <taxon>Bacteria</taxon>
        <taxon>Pseudomonadati</taxon>
        <taxon>Bacteroidota</taxon>
        <taxon>Flavobacteriia</taxon>
        <taxon>Flavobacteriales</taxon>
        <taxon>Flavobacteriaceae</taxon>
        <taxon>Flavobacterium</taxon>
    </lineage>
</organism>
<dbReference type="Proteomes" id="UP000214684">
    <property type="component" value="Unassembled WGS sequence"/>
</dbReference>
<evidence type="ECO:0008006" key="3">
    <source>
        <dbReference type="Google" id="ProtNLM"/>
    </source>
</evidence>
<dbReference type="PROSITE" id="PS51257">
    <property type="entry name" value="PROKAR_LIPOPROTEIN"/>
    <property type="match status" value="1"/>
</dbReference>
<keyword evidence="2" id="KW-1185">Reference proteome</keyword>
<protein>
    <recommendedName>
        <fullName evidence="3">DUF4348 domain-containing protein</fullName>
    </recommendedName>
</protein>